<reference evidence="4 5" key="1">
    <citation type="submission" date="2017-01" db="EMBL/GenBank/DDBJ databases">
        <title>Genome sequence of Rhodoferax antarcticus ANT.BR, a psychrophilic purple nonsulfur bacterium from an Antarctic microbial mat.</title>
        <authorList>
            <person name="Baker J."/>
            <person name="Riester C."/>
            <person name="Skinner B."/>
            <person name="Newell A."/>
            <person name="Swingley W."/>
            <person name="Madigan M."/>
            <person name="Jung D."/>
            <person name="Asao M."/>
            <person name="Chen M."/>
            <person name="Loughlin P."/>
            <person name="Pan H."/>
            <person name="Lin S."/>
            <person name="Li N."/>
            <person name="Shaw J."/>
            <person name="Prado M."/>
            <person name="Sherman C."/>
            <person name="Li X."/>
            <person name="Tang J."/>
            <person name="Blankenship R."/>
            <person name="Zhao T."/>
            <person name="Touchman J."/>
            <person name="Sattley M."/>
        </authorList>
    </citation>
    <scope>NUCLEOTIDE SEQUENCE [LARGE SCALE GENOMIC DNA]</scope>
    <source>
        <strain evidence="4 5">ANT.BR</strain>
    </source>
</reference>
<evidence type="ECO:0000313" key="5">
    <source>
        <dbReference type="Proteomes" id="UP000185911"/>
    </source>
</evidence>
<sequence length="475" mass="52995">MQGLQPYPHYKDVGLPWPGKAPAHWVARRTKYIVQEVNARSTTGDEQLLRVSQFTGVTQRLRIDGQDAQDTRAASLVGYKRVQPDELVINIMLAWNGSMGVSHFAGIASPAYCVYRFKPDAHPWYFHHLFRSPAYKARIKAMSTGVVESRLRLYSDDLFRIEALLPPPDEQAAIVKFLDWANARLERTIRAKRRVIALLTEQKQAIIHRAVTRGLDPSVPLKPSGIAWLGDIPAHWEVRPLKAVCKIQSGTTLGKDYGAQQTYEFPYLRVANVQAGYVKLSVVKKVAVSMSEAQRRTLENGDVLMTEGGDLDKLGRGCVWEAQISPCLHQNHVFAVRPDKSKLDPQFLSALMGTPYARAYFQMTAKQTTNLAATNKTKIGQLSVLLPSVVQQREILVALGRETKPVDTAISRLNREIDLLCEYRTRLVADIVTGKLDVREAAAHLPQDDVQAALEPDALDPDEATDADADAELEE</sequence>
<keyword evidence="2" id="KW-0238">DNA-binding</keyword>
<dbReference type="SUPFAM" id="SSF116734">
    <property type="entry name" value="DNA methylase specificity domain"/>
    <property type="match status" value="2"/>
</dbReference>
<dbReference type="CDD" id="cd17253">
    <property type="entry name" value="RMtype1_S_Eco933I-TRD2-CR2_like"/>
    <property type="match status" value="1"/>
</dbReference>
<gene>
    <name evidence="4" type="ORF">BLL52_1587</name>
</gene>
<evidence type="ECO:0000256" key="3">
    <source>
        <dbReference type="SAM" id="MobiDB-lite"/>
    </source>
</evidence>
<dbReference type="PANTHER" id="PTHR43140">
    <property type="entry name" value="TYPE-1 RESTRICTION ENZYME ECOKI SPECIFICITY PROTEIN"/>
    <property type="match status" value="1"/>
</dbReference>
<dbReference type="PANTHER" id="PTHR43140:SF1">
    <property type="entry name" value="TYPE I RESTRICTION ENZYME ECOKI SPECIFICITY SUBUNIT"/>
    <property type="match status" value="1"/>
</dbReference>
<feature type="region of interest" description="Disordered" evidence="3">
    <location>
        <begin position="447"/>
        <end position="475"/>
    </location>
</feature>
<comment type="caution">
    <text evidence="4">The sequence shown here is derived from an EMBL/GenBank/DDBJ whole genome shotgun (WGS) entry which is preliminary data.</text>
</comment>
<protein>
    <submittedName>
        <fullName evidence="4">Type I restriction modification DNA specificity domain</fullName>
    </submittedName>
</protein>
<name>A0A1Q8YFM0_9BURK</name>
<dbReference type="GO" id="GO:0009307">
    <property type="term" value="P:DNA restriction-modification system"/>
    <property type="evidence" value="ECO:0007669"/>
    <property type="project" value="UniProtKB-KW"/>
</dbReference>
<evidence type="ECO:0000256" key="1">
    <source>
        <dbReference type="ARBA" id="ARBA00022747"/>
    </source>
</evidence>
<keyword evidence="1" id="KW-0680">Restriction system</keyword>
<feature type="compositionally biased region" description="Acidic residues" evidence="3">
    <location>
        <begin position="457"/>
        <end position="475"/>
    </location>
</feature>
<dbReference type="Proteomes" id="UP000185911">
    <property type="component" value="Unassembled WGS sequence"/>
</dbReference>
<dbReference type="EMBL" id="MSYM01000011">
    <property type="protein sequence ID" value="OLP06841.1"/>
    <property type="molecule type" value="Genomic_DNA"/>
</dbReference>
<dbReference type="Gene3D" id="3.90.220.20">
    <property type="entry name" value="DNA methylase specificity domains"/>
    <property type="match status" value="2"/>
</dbReference>
<dbReference type="AlphaFoldDB" id="A0A1Q8YFM0"/>
<evidence type="ECO:0000256" key="2">
    <source>
        <dbReference type="ARBA" id="ARBA00023125"/>
    </source>
</evidence>
<keyword evidence="5" id="KW-1185">Reference proteome</keyword>
<dbReference type="STRING" id="81479.RA876_02430"/>
<proteinExistence type="predicted"/>
<evidence type="ECO:0000313" key="4">
    <source>
        <dbReference type="EMBL" id="OLP06841.1"/>
    </source>
</evidence>
<accession>A0A1Q8YFM0</accession>
<organism evidence="4 5">
    <name type="scientific">Rhodoferax antarcticus ANT.BR</name>
    <dbReference type="NCBI Taxonomy" id="1111071"/>
    <lineage>
        <taxon>Bacteria</taxon>
        <taxon>Pseudomonadati</taxon>
        <taxon>Pseudomonadota</taxon>
        <taxon>Betaproteobacteria</taxon>
        <taxon>Burkholderiales</taxon>
        <taxon>Comamonadaceae</taxon>
        <taxon>Rhodoferax</taxon>
    </lineage>
</organism>
<dbReference type="InterPro" id="IPR051212">
    <property type="entry name" value="Type-I_RE_S_subunit"/>
</dbReference>
<dbReference type="CDD" id="cd16961">
    <property type="entry name" value="RMtype1_S_TRD-CR_like"/>
    <property type="match status" value="1"/>
</dbReference>
<dbReference type="InterPro" id="IPR044946">
    <property type="entry name" value="Restrct_endonuc_typeI_TRD_sf"/>
</dbReference>
<dbReference type="GO" id="GO:0003677">
    <property type="term" value="F:DNA binding"/>
    <property type="evidence" value="ECO:0007669"/>
    <property type="project" value="UniProtKB-KW"/>
</dbReference>